<dbReference type="GO" id="GO:0055085">
    <property type="term" value="P:transmembrane transport"/>
    <property type="evidence" value="ECO:0007669"/>
    <property type="project" value="InterPro"/>
</dbReference>
<evidence type="ECO:0000256" key="3">
    <source>
        <dbReference type="ARBA" id="ARBA00022989"/>
    </source>
</evidence>
<evidence type="ECO:0000256" key="2">
    <source>
        <dbReference type="ARBA" id="ARBA00022692"/>
    </source>
</evidence>
<feature type="transmembrane region" description="Helical" evidence="5">
    <location>
        <begin position="388"/>
        <end position="416"/>
    </location>
</feature>
<accession>A0A4R5AHQ2</accession>
<feature type="domain" description="STAS" evidence="6">
    <location>
        <begin position="441"/>
        <end position="560"/>
    </location>
</feature>
<dbReference type="Gene3D" id="3.30.750.24">
    <property type="entry name" value="STAS domain"/>
    <property type="match status" value="1"/>
</dbReference>
<feature type="transmembrane region" description="Helical" evidence="5">
    <location>
        <begin position="177"/>
        <end position="199"/>
    </location>
</feature>
<proteinExistence type="predicted"/>
<dbReference type="EMBL" id="SMLB01000006">
    <property type="protein sequence ID" value="TDD71215.1"/>
    <property type="molecule type" value="Genomic_DNA"/>
</dbReference>
<feature type="transmembrane region" description="Helical" evidence="5">
    <location>
        <begin position="206"/>
        <end position="227"/>
    </location>
</feature>
<dbReference type="Proteomes" id="UP000295217">
    <property type="component" value="Unassembled WGS sequence"/>
</dbReference>
<dbReference type="InterPro" id="IPR002645">
    <property type="entry name" value="STAS_dom"/>
</dbReference>
<dbReference type="OrthoDB" id="9771198at2"/>
<evidence type="ECO:0000256" key="1">
    <source>
        <dbReference type="ARBA" id="ARBA00004141"/>
    </source>
</evidence>
<keyword evidence="3 5" id="KW-1133">Transmembrane helix</keyword>
<comment type="subcellular location">
    <subcellularLocation>
        <location evidence="1">Membrane</location>
        <topology evidence="1">Multi-pass membrane protein</topology>
    </subcellularLocation>
</comment>
<dbReference type="InterPro" id="IPR001902">
    <property type="entry name" value="SLC26A/SulP_fam"/>
</dbReference>
<reference evidence="7 8" key="1">
    <citation type="submission" date="2019-02" db="EMBL/GenBank/DDBJ databases">
        <title>Draft genome sequences of novel Actinobacteria.</title>
        <authorList>
            <person name="Sahin N."/>
            <person name="Ay H."/>
            <person name="Saygin H."/>
        </authorList>
    </citation>
    <scope>NUCLEOTIDE SEQUENCE [LARGE SCALE GENOMIC DNA]</scope>
    <source>
        <strain evidence="7 8">8K307</strain>
    </source>
</reference>
<dbReference type="AlphaFoldDB" id="A0A4R5AHQ2"/>
<keyword evidence="4 5" id="KW-0472">Membrane</keyword>
<dbReference type="InterPro" id="IPR036513">
    <property type="entry name" value="STAS_dom_sf"/>
</dbReference>
<gene>
    <name evidence="7" type="ORF">E1262_06210</name>
</gene>
<dbReference type="RefSeq" id="WP_132102282.1">
    <property type="nucleotide sequence ID" value="NZ_SMLB01000006.1"/>
</dbReference>
<dbReference type="SUPFAM" id="SSF52091">
    <property type="entry name" value="SpoIIaa-like"/>
    <property type="match status" value="1"/>
</dbReference>
<dbReference type="PANTHER" id="PTHR11814">
    <property type="entry name" value="SULFATE TRANSPORTER"/>
    <property type="match status" value="1"/>
</dbReference>
<dbReference type="PROSITE" id="PS50801">
    <property type="entry name" value="STAS"/>
    <property type="match status" value="1"/>
</dbReference>
<evidence type="ECO:0000313" key="7">
    <source>
        <dbReference type="EMBL" id="TDD71215.1"/>
    </source>
</evidence>
<feature type="transmembrane region" description="Helical" evidence="5">
    <location>
        <begin position="138"/>
        <end position="157"/>
    </location>
</feature>
<keyword evidence="2 5" id="KW-0812">Transmembrane</keyword>
<feature type="transmembrane region" description="Helical" evidence="5">
    <location>
        <begin position="247"/>
        <end position="271"/>
    </location>
</feature>
<protein>
    <submittedName>
        <fullName evidence="7">SulP family inorganic anion transporter</fullName>
    </submittedName>
</protein>
<dbReference type="Pfam" id="PF00916">
    <property type="entry name" value="Sulfate_transp"/>
    <property type="match status" value="1"/>
</dbReference>
<dbReference type="GO" id="GO:0016020">
    <property type="term" value="C:membrane"/>
    <property type="evidence" value="ECO:0007669"/>
    <property type="project" value="UniProtKB-SubCell"/>
</dbReference>
<comment type="caution">
    <text evidence="7">The sequence shown here is derived from an EMBL/GenBank/DDBJ whole genome shotgun (WGS) entry which is preliminary data.</text>
</comment>
<keyword evidence="8" id="KW-1185">Reference proteome</keyword>
<sequence>MPSLGTATARAVRAARAWARSIRPRRRELRADTLAAVPSAVGSIPDGMASAALIGVNPVYGLYASIVGPIVGGLLSSTRLMVVATTTAAALAAASAVSTVDGADRPAALFLLTLIAGVLMILAGVFRLGRYTRFVSHSVMTGFLTGVAVNILLGQLGDLTGAAVDGATNVAKAADLVLHPGRIDAATLGVGIGTLVILVSLARTRWAAMSALAALLLPTAAVIAFGLDTVEQVRDSGDIPRSIPVPALPDLGLLSFELVAGAVAVAIIVLVQGSGVGEQAANPDGSPSNIDRDFLAQGAANVVTGLFRGQPVGGSVSGTALNVSMGARTRWAAILSGVLLLPIVVLFSGLVGLVPMAVLAGVLVFAAVGSIRPGGIGDIWRTGLTSQIGLVTTFVTTLFLPVAVAVGIGVALSLLLQLNQEAMDLTVVELVPRDGVLVERPAPRVLPSGRVTVLDVYGSLLYAGSRTLAARLPDPSASRDAAVVLRLRGRTALGATFYRVLARYAGQLERSHGRLYVSGLDDRLQEQLRRVGAVDLTGPVRAYGATEVIGESTDAAVRAAGSWLIRTRAASAGSPASREDPPA</sequence>
<dbReference type="InterPro" id="IPR011547">
    <property type="entry name" value="SLC26A/SulP_dom"/>
</dbReference>
<organism evidence="7 8">
    <name type="scientific">Jiangella aurantiaca</name>
    <dbReference type="NCBI Taxonomy" id="2530373"/>
    <lineage>
        <taxon>Bacteria</taxon>
        <taxon>Bacillati</taxon>
        <taxon>Actinomycetota</taxon>
        <taxon>Actinomycetes</taxon>
        <taxon>Jiangellales</taxon>
        <taxon>Jiangellaceae</taxon>
        <taxon>Jiangella</taxon>
    </lineage>
</organism>
<feature type="transmembrane region" description="Helical" evidence="5">
    <location>
        <begin position="80"/>
        <end position="100"/>
    </location>
</feature>
<evidence type="ECO:0000313" key="8">
    <source>
        <dbReference type="Proteomes" id="UP000295217"/>
    </source>
</evidence>
<feature type="transmembrane region" description="Helical" evidence="5">
    <location>
        <begin position="48"/>
        <end position="68"/>
    </location>
</feature>
<feature type="transmembrane region" description="Helical" evidence="5">
    <location>
        <begin position="338"/>
        <end position="368"/>
    </location>
</feature>
<feature type="transmembrane region" description="Helical" evidence="5">
    <location>
        <begin position="106"/>
        <end position="126"/>
    </location>
</feature>
<name>A0A4R5AHQ2_9ACTN</name>
<evidence type="ECO:0000256" key="4">
    <source>
        <dbReference type="ARBA" id="ARBA00023136"/>
    </source>
</evidence>
<evidence type="ECO:0000256" key="5">
    <source>
        <dbReference type="SAM" id="Phobius"/>
    </source>
</evidence>
<evidence type="ECO:0000259" key="6">
    <source>
        <dbReference type="PROSITE" id="PS50801"/>
    </source>
</evidence>